<dbReference type="RefSeq" id="XP_001830839.2">
    <property type="nucleotide sequence ID" value="XM_001830787.2"/>
</dbReference>
<feature type="region of interest" description="Disordered" evidence="1">
    <location>
        <begin position="20"/>
        <end position="52"/>
    </location>
</feature>
<evidence type="ECO:0000313" key="2">
    <source>
        <dbReference type="EMBL" id="EAU90903.2"/>
    </source>
</evidence>
<dbReference type="AlphaFoldDB" id="A8N7N3"/>
<dbReference type="GeneID" id="6007287"/>
<keyword evidence="3" id="KW-1185">Reference proteome</keyword>
<feature type="compositionally biased region" description="Low complexity" evidence="1">
    <location>
        <begin position="34"/>
        <end position="52"/>
    </location>
</feature>
<proteinExistence type="predicted"/>
<dbReference type="OMA" id="CAGPVET"/>
<feature type="compositionally biased region" description="Pro residues" evidence="1">
    <location>
        <begin position="406"/>
        <end position="415"/>
    </location>
</feature>
<dbReference type="KEGG" id="cci:CC1G_02290"/>
<evidence type="ECO:0000256" key="1">
    <source>
        <dbReference type="SAM" id="MobiDB-lite"/>
    </source>
</evidence>
<reference evidence="2 3" key="1">
    <citation type="journal article" date="2010" name="Proc. Natl. Acad. Sci. U.S.A.">
        <title>Insights into evolution of multicellular fungi from the assembled chromosomes of the mushroom Coprinopsis cinerea (Coprinus cinereus).</title>
        <authorList>
            <person name="Stajich J.E."/>
            <person name="Wilke S.K."/>
            <person name="Ahren D."/>
            <person name="Au C.H."/>
            <person name="Birren B.W."/>
            <person name="Borodovsky M."/>
            <person name="Burns C."/>
            <person name="Canback B."/>
            <person name="Casselton L.A."/>
            <person name="Cheng C.K."/>
            <person name="Deng J."/>
            <person name="Dietrich F.S."/>
            <person name="Fargo D.C."/>
            <person name="Farman M.L."/>
            <person name="Gathman A.C."/>
            <person name="Goldberg J."/>
            <person name="Guigo R."/>
            <person name="Hoegger P.J."/>
            <person name="Hooker J.B."/>
            <person name="Huggins A."/>
            <person name="James T.Y."/>
            <person name="Kamada T."/>
            <person name="Kilaru S."/>
            <person name="Kodira C."/>
            <person name="Kues U."/>
            <person name="Kupfer D."/>
            <person name="Kwan H.S."/>
            <person name="Lomsadze A."/>
            <person name="Li W."/>
            <person name="Lilly W.W."/>
            <person name="Ma L.J."/>
            <person name="Mackey A.J."/>
            <person name="Manning G."/>
            <person name="Martin F."/>
            <person name="Muraguchi H."/>
            <person name="Natvig D.O."/>
            <person name="Palmerini H."/>
            <person name="Ramesh M.A."/>
            <person name="Rehmeyer C.J."/>
            <person name="Roe B.A."/>
            <person name="Shenoy N."/>
            <person name="Stanke M."/>
            <person name="Ter-Hovhannisyan V."/>
            <person name="Tunlid A."/>
            <person name="Velagapudi R."/>
            <person name="Vision T.J."/>
            <person name="Zeng Q."/>
            <person name="Zolan M.E."/>
            <person name="Pukkila P.J."/>
        </authorList>
    </citation>
    <scope>NUCLEOTIDE SEQUENCE [LARGE SCALE GENOMIC DNA]</scope>
    <source>
        <strain evidence="3">Okayama-7 / 130 / ATCC MYA-4618 / FGSC 9003</strain>
    </source>
</reference>
<protein>
    <submittedName>
        <fullName evidence="2">Uncharacterized protein</fullName>
    </submittedName>
</protein>
<dbReference type="Proteomes" id="UP000001861">
    <property type="component" value="Unassembled WGS sequence"/>
</dbReference>
<dbReference type="STRING" id="240176.A8N7N3"/>
<name>A8N7N3_COPC7</name>
<dbReference type="OrthoDB" id="3270497at2759"/>
<comment type="caution">
    <text evidence="2">The sequence shown here is derived from an EMBL/GenBank/DDBJ whole genome shotgun (WGS) entry which is preliminary data.</text>
</comment>
<dbReference type="HOGENOM" id="CLU_552080_0_0_1"/>
<evidence type="ECO:0000313" key="3">
    <source>
        <dbReference type="Proteomes" id="UP000001861"/>
    </source>
</evidence>
<dbReference type="EMBL" id="AACS02000003">
    <property type="protein sequence ID" value="EAU90903.2"/>
    <property type="molecule type" value="Genomic_DNA"/>
</dbReference>
<sequence length="494" mass="55064">MSRKGSLGDFLEGSLKEFKRRGRSDSALDRPSAFDKSASASGSSSTAASSARKSIMPLVSRLPSFRRSDGWRQAPSHDKRPLLIMRLSSQSFLDSVVLDDTSKNTLYTMKTEGATTRITRSISATTQFCTIRWPKTLPAIVKGKMATDGVSIHLGDARFIGGENLLKRGPKPDSSRKFNLPNYSQVLKWKRYGNIYWCTTLSVRGPVAVLEMAKDKTPTKLTVYETLHDKYDTKGVLSYHGVYIPLMDYLLVTALLLVTDLQEWMLVKKVEGRNIIVPNPLGQEGSAVETTTSDVQWRKILYREPMYRRLASETSSTYTWFTDSDSTHYPITPTSPRSPHQVYGHPPSAPAGESILSFTDSEYEGDNEEVTVRPISPSMESAFYPSQSDVAPAHGYADPSYHRKSMPPPPVPPLPAQFQGSNTLTPPPPTASPKTRTPHIRVRGLQFYVNPQLFKLQVATASSSPSINSNTIIRYRHRFLLDGQRGPNETSWHC</sequence>
<gene>
    <name evidence="2" type="ORF">CC1G_02290</name>
</gene>
<dbReference type="VEuPathDB" id="FungiDB:CC1G_02290"/>
<organism evidence="2 3">
    <name type="scientific">Coprinopsis cinerea (strain Okayama-7 / 130 / ATCC MYA-4618 / FGSC 9003)</name>
    <name type="common">Inky cap fungus</name>
    <name type="synonym">Hormographiella aspergillata</name>
    <dbReference type="NCBI Taxonomy" id="240176"/>
    <lineage>
        <taxon>Eukaryota</taxon>
        <taxon>Fungi</taxon>
        <taxon>Dikarya</taxon>
        <taxon>Basidiomycota</taxon>
        <taxon>Agaricomycotina</taxon>
        <taxon>Agaricomycetes</taxon>
        <taxon>Agaricomycetidae</taxon>
        <taxon>Agaricales</taxon>
        <taxon>Agaricineae</taxon>
        <taxon>Psathyrellaceae</taxon>
        <taxon>Coprinopsis</taxon>
    </lineage>
</organism>
<dbReference type="InParanoid" id="A8N7N3"/>
<feature type="region of interest" description="Disordered" evidence="1">
    <location>
        <begin position="389"/>
        <end position="436"/>
    </location>
</feature>
<accession>A8N7N3</accession>
<dbReference type="eggNOG" id="ENOG502SRJB">
    <property type="taxonomic scope" value="Eukaryota"/>
</dbReference>